<gene>
    <name evidence="1" type="ORF">TanjilG_15367</name>
</gene>
<dbReference type="Proteomes" id="UP000188354">
    <property type="component" value="Chromosome LG06"/>
</dbReference>
<accession>A0A1J7I6I8</accession>
<keyword evidence="2" id="KW-1185">Reference proteome</keyword>
<organism evidence="1 2">
    <name type="scientific">Lupinus angustifolius</name>
    <name type="common">Narrow-leaved blue lupine</name>
    <dbReference type="NCBI Taxonomy" id="3871"/>
    <lineage>
        <taxon>Eukaryota</taxon>
        <taxon>Viridiplantae</taxon>
        <taxon>Streptophyta</taxon>
        <taxon>Embryophyta</taxon>
        <taxon>Tracheophyta</taxon>
        <taxon>Spermatophyta</taxon>
        <taxon>Magnoliopsida</taxon>
        <taxon>eudicotyledons</taxon>
        <taxon>Gunneridae</taxon>
        <taxon>Pentapetalae</taxon>
        <taxon>rosids</taxon>
        <taxon>fabids</taxon>
        <taxon>Fabales</taxon>
        <taxon>Fabaceae</taxon>
        <taxon>Papilionoideae</taxon>
        <taxon>50 kb inversion clade</taxon>
        <taxon>genistoids sensu lato</taxon>
        <taxon>core genistoids</taxon>
        <taxon>Genisteae</taxon>
        <taxon>Lupinus</taxon>
    </lineage>
</organism>
<protein>
    <submittedName>
        <fullName evidence="1">Uncharacterized protein</fullName>
    </submittedName>
</protein>
<proteinExistence type="predicted"/>
<evidence type="ECO:0000313" key="2">
    <source>
        <dbReference type="Proteomes" id="UP000188354"/>
    </source>
</evidence>
<dbReference type="Gramene" id="OIW09661">
    <property type="protein sequence ID" value="OIW09661"/>
    <property type="gene ID" value="TanjilG_15367"/>
</dbReference>
<sequence>MLPQLSSLSYLHRQSDLAQDMLASHHFNKQLQCMIMKPIMSITQNHGVPTNYVSNRHCIKQVACVSKIVTFD</sequence>
<reference evidence="1 2" key="1">
    <citation type="journal article" date="2017" name="Plant Biotechnol. J.">
        <title>A comprehensive draft genome sequence for lupin (Lupinus angustifolius), an emerging health food: insights into plant-microbe interactions and legume evolution.</title>
        <authorList>
            <person name="Hane J.K."/>
            <person name="Ming Y."/>
            <person name="Kamphuis L.G."/>
            <person name="Nelson M.N."/>
            <person name="Garg G."/>
            <person name="Atkins C.A."/>
            <person name="Bayer P.E."/>
            <person name="Bravo A."/>
            <person name="Bringans S."/>
            <person name="Cannon S."/>
            <person name="Edwards D."/>
            <person name="Foley R."/>
            <person name="Gao L.L."/>
            <person name="Harrison M.J."/>
            <person name="Huang W."/>
            <person name="Hurgobin B."/>
            <person name="Li S."/>
            <person name="Liu C.W."/>
            <person name="McGrath A."/>
            <person name="Morahan G."/>
            <person name="Murray J."/>
            <person name="Weller J."/>
            <person name="Jian J."/>
            <person name="Singh K.B."/>
        </authorList>
    </citation>
    <scope>NUCLEOTIDE SEQUENCE [LARGE SCALE GENOMIC DNA]</scope>
    <source>
        <strain evidence="2">cv. Tanjil</strain>
        <tissue evidence="1">Whole plant</tissue>
    </source>
</reference>
<dbReference type="AlphaFoldDB" id="A0A1J7I6I8"/>
<evidence type="ECO:0000313" key="1">
    <source>
        <dbReference type="EMBL" id="OIW09661.1"/>
    </source>
</evidence>
<dbReference type="EMBL" id="CM007366">
    <property type="protein sequence ID" value="OIW09661.1"/>
    <property type="molecule type" value="Genomic_DNA"/>
</dbReference>
<name>A0A1J7I6I8_LUPAN</name>